<evidence type="ECO:0000256" key="1">
    <source>
        <dbReference type="ARBA" id="ARBA00022801"/>
    </source>
</evidence>
<dbReference type="PRINTS" id="PR00412">
    <property type="entry name" value="EPOXHYDRLASE"/>
</dbReference>
<dbReference type="EMBL" id="CAADRA010000080">
    <property type="protein sequence ID" value="VFT78357.1"/>
    <property type="molecule type" value="Genomic_DNA"/>
</dbReference>
<protein>
    <submittedName>
        <fullName evidence="6">Aste57867_1137 protein</fullName>
    </submittedName>
</protein>
<dbReference type="EMBL" id="VJMH01000080">
    <property type="protein sequence ID" value="KAF0719289.1"/>
    <property type="molecule type" value="Genomic_DNA"/>
</dbReference>
<dbReference type="SUPFAM" id="SSF53474">
    <property type="entry name" value="alpha/beta-Hydrolases"/>
    <property type="match status" value="2"/>
</dbReference>
<comment type="similarity">
    <text evidence="2">Belongs to the AB hydrolase superfamily. Epoxide hydrolase family.</text>
</comment>
<accession>A0A485K5P7</accession>
<dbReference type="Gene3D" id="3.40.50.1820">
    <property type="entry name" value="alpha/beta hydrolase"/>
    <property type="match status" value="2"/>
</dbReference>
<dbReference type="AlphaFoldDB" id="A0A485K5P7"/>
<dbReference type="OrthoDB" id="408373at2759"/>
<reference evidence="5" key="2">
    <citation type="submission" date="2019-06" db="EMBL/GenBank/DDBJ databases">
        <title>Genomics analysis of Aphanomyces spp. identifies a new class of oomycete effector associated with host adaptation.</title>
        <authorList>
            <person name="Gaulin E."/>
        </authorList>
    </citation>
    <scope>NUCLEOTIDE SEQUENCE</scope>
    <source>
        <strain evidence="5">CBS 578.67</strain>
    </source>
</reference>
<evidence type="ECO:0000313" key="5">
    <source>
        <dbReference type="EMBL" id="KAF0719289.1"/>
    </source>
</evidence>
<evidence type="ECO:0000259" key="4">
    <source>
        <dbReference type="Pfam" id="PF00561"/>
    </source>
</evidence>
<reference evidence="6 7" key="1">
    <citation type="submission" date="2019-03" db="EMBL/GenBank/DDBJ databases">
        <authorList>
            <person name="Gaulin E."/>
            <person name="Dumas B."/>
        </authorList>
    </citation>
    <scope>NUCLEOTIDE SEQUENCE [LARGE SCALE GENOMIC DNA]</scope>
    <source>
        <strain evidence="6">CBS 568.67</strain>
    </source>
</reference>
<feature type="domain" description="AB hydrolase-1" evidence="4">
    <location>
        <begin position="40"/>
        <end position="310"/>
    </location>
</feature>
<sequence length="728" mass="82869">MSSAKLTIPPPEDPSYNHQYVHLNGIRMHYIDVGPRNALPLVLVHGFPDLWWGWRFQIQALRESYRVIVPDNRGYGGTDAPSTPKSYRRKTIAQDYVALLNHLNIPKAVFIGHDWGGDFVWKMSLFHPDRVIAVASICTPFAPQPSRLFSLPEVVAFVPSFSYQLFLVEETSPAILDRHVDNFLNAIFGNPSTPAFDAFPNSRAYFEAVPTLTFRDARPRRLTAIDFEYYVRQFQTRGFQGPLNWYRTREVDHEDLNGLPRTISHPSLFICAEDDVALTPALSRSIKKHVPNLTRVDIPRAGHWVLFEAPERINPVLLQWLAPLAARHARILYDIQMPVQISCLKNERFINIIPTDPTDPTQTLVKRTQQASTTTMPQSPPPPPEDPSYNHQYAQLNGIRMHYIDVGPRDGVPLVLVHGFPDLWYGWRVRSLVHAHTISMQPSIKFKICARLTASSLPVCHLLPLAYPSLRVDNRGYGETDATSSVDSYRRKNIAQDYVALLDHLDIPRAVFIGHDWGGDFVWKMCLFHPDRVVAVASICTPYFPPPAAAPVPLTQRYPEFEYQLTFADPSTPAIFDRHVAMVFHVMFWNPPVERLASWAAYVRAIPALSFKHPLPRAMSASDFAYYVEQFRTQGFRGPLSWYRTGEMDWADLGGRDAAIIPHPALFVQADLDNVLRPEMSVGMEAWVPHLTRANVANGDHWLLWRQPDRVNAILNDWLASLHLRSAL</sequence>
<dbReference type="Proteomes" id="UP000332933">
    <property type="component" value="Unassembled WGS sequence"/>
</dbReference>
<evidence type="ECO:0000313" key="7">
    <source>
        <dbReference type="Proteomes" id="UP000332933"/>
    </source>
</evidence>
<gene>
    <name evidence="6" type="primary">Aste57867_1137</name>
    <name evidence="5" type="ORF">As57867_001136</name>
    <name evidence="6" type="ORF">ASTE57867_1137</name>
</gene>
<feature type="region of interest" description="Disordered" evidence="3">
    <location>
        <begin position="358"/>
        <end position="388"/>
    </location>
</feature>
<keyword evidence="1" id="KW-0378">Hydrolase</keyword>
<keyword evidence="7" id="KW-1185">Reference proteome</keyword>
<feature type="compositionally biased region" description="Low complexity" evidence="3">
    <location>
        <begin position="368"/>
        <end position="377"/>
    </location>
</feature>
<dbReference type="InterPro" id="IPR000639">
    <property type="entry name" value="Epox_hydrolase-like"/>
</dbReference>
<dbReference type="InterPro" id="IPR029058">
    <property type="entry name" value="AB_hydrolase_fold"/>
</dbReference>
<evidence type="ECO:0000313" key="6">
    <source>
        <dbReference type="EMBL" id="VFT78357.1"/>
    </source>
</evidence>
<dbReference type="GO" id="GO:0016787">
    <property type="term" value="F:hydrolase activity"/>
    <property type="evidence" value="ECO:0007669"/>
    <property type="project" value="UniProtKB-KW"/>
</dbReference>
<dbReference type="InterPro" id="IPR000073">
    <property type="entry name" value="AB_hydrolase_1"/>
</dbReference>
<name>A0A485K5P7_9STRA</name>
<dbReference type="Pfam" id="PF00561">
    <property type="entry name" value="Abhydrolase_1"/>
    <property type="match status" value="2"/>
</dbReference>
<organism evidence="6 7">
    <name type="scientific">Aphanomyces stellatus</name>
    <dbReference type="NCBI Taxonomy" id="120398"/>
    <lineage>
        <taxon>Eukaryota</taxon>
        <taxon>Sar</taxon>
        <taxon>Stramenopiles</taxon>
        <taxon>Oomycota</taxon>
        <taxon>Saprolegniomycetes</taxon>
        <taxon>Saprolegniales</taxon>
        <taxon>Verrucalvaceae</taxon>
        <taxon>Aphanomyces</taxon>
    </lineage>
</organism>
<feature type="domain" description="AB hydrolase-1" evidence="4">
    <location>
        <begin position="413"/>
        <end position="705"/>
    </location>
</feature>
<dbReference type="PANTHER" id="PTHR43329">
    <property type="entry name" value="EPOXIDE HYDROLASE"/>
    <property type="match status" value="1"/>
</dbReference>
<evidence type="ECO:0000256" key="3">
    <source>
        <dbReference type="SAM" id="MobiDB-lite"/>
    </source>
</evidence>
<evidence type="ECO:0000256" key="2">
    <source>
        <dbReference type="ARBA" id="ARBA00038334"/>
    </source>
</evidence>
<proteinExistence type="inferred from homology"/>